<accession>A0A1S7R040</accession>
<dbReference type="AlphaFoldDB" id="A0A1S7R040"/>
<dbReference type="Proteomes" id="UP000191897">
    <property type="component" value="Unassembled WGS sequence"/>
</dbReference>
<protein>
    <submittedName>
        <fullName evidence="2">Uncharacterized protein</fullName>
    </submittedName>
</protein>
<dbReference type="EMBL" id="FBWC01000019">
    <property type="protein sequence ID" value="CUX44589.1"/>
    <property type="molecule type" value="Genomic_DNA"/>
</dbReference>
<feature type="region of interest" description="Disordered" evidence="1">
    <location>
        <begin position="1"/>
        <end position="20"/>
    </location>
</feature>
<name>A0A1S7R040_AGRTU</name>
<gene>
    <name evidence="2" type="ORF">AGR4C_Lc10116</name>
</gene>
<sequence length="55" mass="5882">MNRSEADGAHDGGESAEVSERADEALLLFEDGRYVGAKMGDSITKSVIVQDAVRK</sequence>
<organism evidence="2 3">
    <name type="scientific">Agrobacterium tumefaciens str. Kerr 14</name>
    <dbReference type="NCBI Taxonomy" id="1183424"/>
    <lineage>
        <taxon>Bacteria</taxon>
        <taxon>Pseudomonadati</taxon>
        <taxon>Pseudomonadota</taxon>
        <taxon>Alphaproteobacteria</taxon>
        <taxon>Hyphomicrobiales</taxon>
        <taxon>Rhizobiaceae</taxon>
        <taxon>Rhizobium/Agrobacterium group</taxon>
        <taxon>Agrobacterium</taxon>
        <taxon>Agrobacterium tumefaciens complex</taxon>
    </lineage>
</organism>
<proteinExistence type="predicted"/>
<evidence type="ECO:0000256" key="1">
    <source>
        <dbReference type="SAM" id="MobiDB-lite"/>
    </source>
</evidence>
<dbReference type="RefSeq" id="WP_162996182.1">
    <property type="nucleotide sequence ID" value="NZ_LT009731.1"/>
</dbReference>
<reference evidence="2 3" key="1">
    <citation type="submission" date="2016-01" db="EMBL/GenBank/DDBJ databases">
        <authorList>
            <person name="Oliw E.H."/>
        </authorList>
    </citation>
    <scope>NUCLEOTIDE SEQUENCE [LARGE SCALE GENOMIC DNA]</scope>
    <source>
        <strain evidence="2 3">Kerr 14</strain>
    </source>
</reference>
<evidence type="ECO:0000313" key="3">
    <source>
        <dbReference type="Proteomes" id="UP000191897"/>
    </source>
</evidence>
<evidence type="ECO:0000313" key="2">
    <source>
        <dbReference type="EMBL" id="CUX44589.1"/>
    </source>
</evidence>